<dbReference type="Gene3D" id="1.10.1660.10">
    <property type="match status" value="1"/>
</dbReference>
<dbReference type="EMBL" id="BAAALS010000001">
    <property type="protein sequence ID" value="GAA1736634.1"/>
    <property type="molecule type" value="Genomic_DNA"/>
</dbReference>
<dbReference type="SUPFAM" id="SSF46955">
    <property type="entry name" value="Putative DNA-binding domain"/>
    <property type="match status" value="1"/>
</dbReference>
<name>A0ABP4VVS9_9ACTN</name>
<protein>
    <submittedName>
        <fullName evidence="3">MerR family transcriptional regulator</fullName>
    </submittedName>
</protein>
<reference evidence="4" key="1">
    <citation type="journal article" date="2019" name="Int. J. Syst. Evol. Microbiol.">
        <title>The Global Catalogue of Microorganisms (GCM) 10K type strain sequencing project: providing services to taxonomists for standard genome sequencing and annotation.</title>
        <authorList>
            <consortium name="The Broad Institute Genomics Platform"/>
            <consortium name="The Broad Institute Genome Sequencing Center for Infectious Disease"/>
            <person name="Wu L."/>
            <person name="Ma J."/>
        </authorList>
    </citation>
    <scope>NUCLEOTIDE SEQUENCE [LARGE SCALE GENOMIC DNA]</scope>
    <source>
        <strain evidence="4">JCM 13249</strain>
    </source>
</reference>
<comment type="caution">
    <text evidence="3">The sequence shown here is derived from an EMBL/GenBank/DDBJ whole genome shotgun (WGS) entry which is preliminary data.</text>
</comment>
<evidence type="ECO:0000259" key="2">
    <source>
        <dbReference type="PROSITE" id="PS50937"/>
    </source>
</evidence>
<dbReference type="RefSeq" id="WP_344076050.1">
    <property type="nucleotide sequence ID" value="NZ_BAAALS010000001.1"/>
</dbReference>
<gene>
    <name evidence="3" type="ORF">GCM10009681_04010</name>
</gene>
<dbReference type="PANTHER" id="PTHR30204:SF98">
    <property type="entry name" value="HTH-TYPE TRANSCRIPTIONAL REGULATOR ADHR"/>
    <property type="match status" value="1"/>
</dbReference>
<dbReference type="Proteomes" id="UP001500655">
    <property type="component" value="Unassembled WGS sequence"/>
</dbReference>
<proteinExistence type="predicted"/>
<keyword evidence="1" id="KW-0238">DNA-binding</keyword>
<dbReference type="CDD" id="cd04780">
    <property type="entry name" value="HTH_MerR-like_sg5"/>
    <property type="match status" value="1"/>
</dbReference>
<dbReference type="PROSITE" id="PS50937">
    <property type="entry name" value="HTH_MERR_2"/>
    <property type="match status" value="1"/>
</dbReference>
<organism evidence="3 4">
    <name type="scientific">Luedemannella helvata</name>
    <dbReference type="NCBI Taxonomy" id="349315"/>
    <lineage>
        <taxon>Bacteria</taxon>
        <taxon>Bacillati</taxon>
        <taxon>Actinomycetota</taxon>
        <taxon>Actinomycetes</taxon>
        <taxon>Micromonosporales</taxon>
        <taxon>Micromonosporaceae</taxon>
        <taxon>Luedemannella</taxon>
    </lineage>
</organism>
<evidence type="ECO:0000313" key="3">
    <source>
        <dbReference type="EMBL" id="GAA1736634.1"/>
    </source>
</evidence>
<accession>A0ABP4VVS9</accession>
<dbReference type="PANTHER" id="PTHR30204">
    <property type="entry name" value="REDOX-CYCLING DRUG-SENSING TRANSCRIPTIONAL ACTIVATOR SOXR"/>
    <property type="match status" value="1"/>
</dbReference>
<sequence length="212" mass="22516">MRIAELSARSGTSIPTIKYYLREGLLPAGTATGRNQADYGEEHVRRLRLVRALIDVGGVPIATVREVLAAVDQTDLPPHDLLGVAHCLVPAATRRDHDDPGWRAARAEVDAIVAERGWWVHERAPARDAAADAIAALRALGQDDLLENLPVWTDAAERVAQAEVAKVVARGEPAAMVEGVVTGTVLGEAVLNALRRLAQEAASARLLGATPG</sequence>
<feature type="domain" description="HTH merR-type" evidence="2">
    <location>
        <begin position="1"/>
        <end position="70"/>
    </location>
</feature>
<dbReference type="Pfam" id="PF13411">
    <property type="entry name" value="MerR_1"/>
    <property type="match status" value="1"/>
</dbReference>
<dbReference type="InterPro" id="IPR000551">
    <property type="entry name" value="MerR-type_HTH_dom"/>
</dbReference>
<dbReference type="InterPro" id="IPR047057">
    <property type="entry name" value="MerR_fam"/>
</dbReference>
<dbReference type="SMART" id="SM00422">
    <property type="entry name" value="HTH_MERR"/>
    <property type="match status" value="1"/>
</dbReference>
<evidence type="ECO:0000256" key="1">
    <source>
        <dbReference type="ARBA" id="ARBA00023125"/>
    </source>
</evidence>
<dbReference type="InterPro" id="IPR009061">
    <property type="entry name" value="DNA-bd_dom_put_sf"/>
</dbReference>
<keyword evidence="4" id="KW-1185">Reference proteome</keyword>
<dbReference type="PRINTS" id="PR00040">
    <property type="entry name" value="HTHMERR"/>
</dbReference>
<evidence type="ECO:0000313" key="4">
    <source>
        <dbReference type="Proteomes" id="UP001500655"/>
    </source>
</evidence>